<comment type="caution">
    <text evidence="13">The sequence shown here is derived from an EMBL/GenBank/DDBJ whole genome shotgun (WGS) entry which is preliminary data.</text>
</comment>
<feature type="binding site" evidence="9">
    <location>
        <position position="11"/>
    </location>
    <ligand>
        <name>NADPH</name>
        <dbReference type="ChEBI" id="CHEBI:57783"/>
    </ligand>
</feature>
<sequence length="388" mass="42808">MKRITIFGSTGSIGRNTLDVVARFPDKFSVQYLTANSNVELLIEQALQYRPKAVAISTVEHEKTLRERLAGEGIEVLAGEDALCEIARRSDSDFVVGALVGFAGLKPTIEALKAGKNIGLANKETLVVAGEIITKLAKEKGCALLPIDSEHSAIFQCLVGEPAESISKIILTASGGPFRTLPKEAFQHITPEQALKHPNWKMGRKITIDSATLMNKGLEVIEAKWLFGVALDKIEVVVHPQSIVHSMVEFADGSIKAQLGTPDMRIPIQYALTYPDRFHADYPRINWTTLSRLDFEPPDKEKFRCLALAYQAIEQGSSYPTVLNAANEAAVALFLDRKIPFVKIPELIEEALNAHQNGQSVSLDELIEIDRETRRKTCERAGIYDFAL</sequence>
<evidence type="ECO:0000256" key="6">
    <source>
        <dbReference type="ARBA" id="ARBA00023211"/>
    </source>
</evidence>
<dbReference type="GO" id="GO:0030604">
    <property type="term" value="F:1-deoxy-D-xylulose-5-phosphate reductoisomerase activity"/>
    <property type="evidence" value="ECO:0007669"/>
    <property type="project" value="UniProtKB-UniRule"/>
</dbReference>
<dbReference type="Pfam" id="PF02670">
    <property type="entry name" value="DXP_reductoisom"/>
    <property type="match status" value="1"/>
</dbReference>
<feature type="binding site" evidence="9">
    <location>
        <position position="219"/>
    </location>
    <ligand>
        <name>1-deoxy-D-xylulose 5-phosphate</name>
        <dbReference type="ChEBI" id="CHEBI:57792"/>
    </ligand>
</feature>
<proteinExistence type="inferred from homology"/>
<dbReference type="Proteomes" id="UP000266389">
    <property type="component" value="Unassembled WGS sequence"/>
</dbReference>
<dbReference type="InterPro" id="IPR013644">
    <property type="entry name" value="DXP_reductoisomerase_C"/>
</dbReference>
<feature type="binding site" evidence="9">
    <location>
        <position position="124"/>
    </location>
    <ligand>
        <name>NADPH</name>
        <dbReference type="ChEBI" id="CHEBI:57783"/>
    </ligand>
</feature>
<keyword evidence="5 9" id="KW-0560">Oxidoreductase</keyword>
<dbReference type="HAMAP" id="MF_00183">
    <property type="entry name" value="DXP_reductoisom"/>
    <property type="match status" value="1"/>
</dbReference>
<evidence type="ECO:0000259" key="12">
    <source>
        <dbReference type="Pfam" id="PF13288"/>
    </source>
</evidence>
<feature type="binding site" evidence="9">
    <location>
        <position position="216"/>
    </location>
    <ligand>
        <name>1-deoxy-D-xylulose 5-phosphate</name>
        <dbReference type="ChEBI" id="CHEBI:57792"/>
    </ligand>
</feature>
<comment type="catalytic activity">
    <reaction evidence="8">
        <text>2-C-methyl-D-erythritol 4-phosphate + NADP(+) = 1-deoxy-D-xylulose 5-phosphate + NADPH + H(+)</text>
        <dbReference type="Rhea" id="RHEA:13717"/>
        <dbReference type="ChEBI" id="CHEBI:15378"/>
        <dbReference type="ChEBI" id="CHEBI:57783"/>
        <dbReference type="ChEBI" id="CHEBI:57792"/>
        <dbReference type="ChEBI" id="CHEBI:58262"/>
        <dbReference type="ChEBI" id="CHEBI:58349"/>
        <dbReference type="EC" id="1.1.1.267"/>
    </reaction>
    <physiologicalReaction direction="right-to-left" evidence="8">
        <dbReference type="Rhea" id="RHEA:13719"/>
    </physiologicalReaction>
</comment>
<dbReference type="GO" id="GO:0030145">
    <property type="term" value="F:manganese ion binding"/>
    <property type="evidence" value="ECO:0007669"/>
    <property type="project" value="TreeGrafter"/>
</dbReference>
<feature type="domain" description="1-deoxy-D-xylulose 5-phosphate reductoisomerase C-terminal" evidence="11">
    <location>
        <begin position="144"/>
        <end position="227"/>
    </location>
</feature>
<organism evidence="13 14">
    <name type="scientific">Candidatus Thermochlorobacter aerophilus</name>
    <dbReference type="NCBI Taxonomy" id="1868324"/>
    <lineage>
        <taxon>Bacteria</taxon>
        <taxon>Pseudomonadati</taxon>
        <taxon>Chlorobiota</taxon>
        <taxon>Chlorobiia</taxon>
        <taxon>Chlorobiales</taxon>
        <taxon>Candidatus Thermochlorobacteriaceae</taxon>
        <taxon>Candidatus Thermochlorobacter</taxon>
    </lineage>
</organism>
<dbReference type="SUPFAM" id="SSF51735">
    <property type="entry name" value="NAD(P)-binding Rossmann-fold domains"/>
    <property type="match status" value="1"/>
</dbReference>
<evidence type="ECO:0000313" key="14">
    <source>
        <dbReference type="Proteomes" id="UP000266389"/>
    </source>
</evidence>
<dbReference type="PIRSF" id="PIRSF006205">
    <property type="entry name" value="Dxp_reductismrs"/>
    <property type="match status" value="1"/>
</dbReference>
<feature type="domain" description="DXP reductoisomerase C-terminal" evidence="12">
    <location>
        <begin position="259"/>
        <end position="375"/>
    </location>
</feature>
<dbReference type="GO" id="GO:0051484">
    <property type="term" value="P:isopentenyl diphosphate biosynthetic process, methylerythritol 4-phosphate pathway involved in terpenoid biosynthetic process"/>
    <property type="evidence" value="ECO:0007669"/>
    <property type="project" value="UniProtKB-ARBA"/>
</dbReference>
<keyword evidence="7 9" id="KW-0414">Isoprene biosynthesis</keyword>
<dbReference type="InterPro" id="IPR026877">
    <property type="entry name" value="DXPR_C"/>
</dbReference>
<dbReference type="PANTHER" id="PTHR30525">
    <property type="entry name" value="1-DEOXY-D-XYLULOSE 5-PHOSPHATE REDUCTOISOMERASE"/>
    <property type="match status" value="1"/>
</dbReference>
<feature type="binding site" evidence="9">
    <location>
        <position position="174"/>
    </location>
    <ligand>
        <name>1-deoxy-D-xylulose 5-phosphate</name>
        <dbReference type="ChEBI" id="CHEBI:57792"/>
    </ligand>
</feature>
<keyword evidence="4 9" id="KW-0521">NADP</keyword>
<dbReference type="UniPathway" id="UPA00056">
    <property type="reaction ID" value="UER00092"/>
</dbReference>
<feature type="binding site" evidence="9">
    <location>
        <position position="150"/>
    </location>
    <ligand>
        <name>Mn(2+)</name>
        <dbReference type="ChEBI" id="CHEBI:29035"/>
    </ligand>
</feature>
<evidence type="ECO:0000256" key="9">
    <source>
        <dbReference type="HAMAP-Rule" id="MF_00183"/>
    </source>
</evidence>
<feature type="binding site" evidence="9">
    <location>
        <position position="210"/>
    </location>
    <ligand>
        <name>1-deoxy-D-xylulose 5-phosphate</name>
        <dbReference type="ChEBI" id="CHEBI:57792"/>
    </ligand>
</feature>
<feature type="binding site" evidence="9">
    <location>
        <position position="150"/>
    </location>
    <ligand>
        <name>1-deoxy-D-xylulose 5-phosphate</name>
        <dbReference type="ChEBI" id="CHEBI:57792"/>
    </ligand>
</feature>
<keyword evidence="13" id="KW-0413">Isomerase</keyword>
<dbReference type="InterPro" id="IPR036169">
    <property type="entry name" value="DXPR_C_sf"/>
</dbReference>
<feature type="binding site" evidence="9">
    <location>
        <position position="13"/>
    </location>
    <ligand>
        <name>NADPH</name>
        <dbReference type="ChEBI" id="CHEBI:57783"/>
    </ligand>
</feature>
<feature type="domain" description="1-deoxy-D-xylulose 5-phosphate reductoisomerase N-terminal" evidence="10">
    <location>
        <begin position="4"/>
        <end position="130"/>
    </location>
</feature>
<accession>A0A395M3K6</accession>
<evidence type="ECO:0000256" key="4">
    <source>
        <dbReference type="ARBA" id="ARBA00022857"/>
    </source>
</evidence>
<evidence type="ECO:0000256" key="3">
    <source>
        <dbReference type="ARBA" id="ARBA00022723"/>
    </source>
</evidence>
<evidence type="ECO:0000256" key="5">
    <source>
        <dbReference type="ARBA" id="ARBA00023002"/>
    </source>
</evidence>
<reference evidence="13 14" key="1">
    <citation type="journal article" date="2011" name="ISME J.">
        <title>Community ecology of hot spring cyanobacterial mats: predominant populations and their functional potential.</title>
        <authorList>
            <person name="Klatt C.G."/>
            <person name="Wood J.M."/>
            <person name="Rusch D.B."/>
            <person name="Bateson M.M."/>
            <person name="Hamamura N."/>
            <person name="Heidelberg J.F."/>
            <person name="Grossman A.R."/>
            <person name="Bhaya D."/>
            <person name="Cohan F.M."/>
            <person name="Kuhl M."/>
            <person name="Bryant D.A."/>
            <person name="Ward D.M."/>
        </authorList>
    </citation>
    <scope>NUCLEOTIDE SEQUENCE [LARGE SCALE GENOMIC DNA]</scope>
    <source>
        <strain evidence="13">OS</strain>
    </source>
</reference>
<dbReference type="EMBL" id="PHFL01000026">
    <property type="protein sequence ID" value="RFM24808.1"/>
    <property type="molecule type" value="Genomic_DNA"/>
</dbReference>
<evidence type="ECO:0000256" key="7">
    <source>
        <dbReference type="ARBA" id="ARBA00023229"/>
    </source>
</evidence>
<feature type="binding site" evidence="9">
    <location>
        <position position="123"/>
    </location>
    <ligand>
        <name>1-deoxy-D-xylulose 5-phosphate</name>
        <dbReference type="ChEBI" id="CHEBI:57792"/>
    </ligand>
</feature>
<feature type="binding site" evidence="9">
    <location>
        <position position="10"/>
    </location>
    <ligand>
        <name>NADPH</name>
        <dbReference type="ChEBI" id="CHEBI:57783"/>
    </ligand>
</feature>
<feature type="binding site" evidence="9">
    <location>
        <position position="148"/>
    </location>
    <ligand>
        <name>Mn(2+)</name>
        <dbReference type="ChEBI" id="CHEBI:29035"/>
    </ligand>
</feature>
<dbReference type="NCBIfam" id="NF009114">
    <property type="entry name" value="PRK12464.1"/>
    <property type="match status" value="1"/>
</dbReference>
<gene>
    <name evidence="9" type="primary">dxr</name>
    <name evidence="13" type="ORF">D0433_04155</name>
</gene>
<dbReference type="Pfam" id="PF08436">
    <property type="entry name" value="DXP_redisom_C"/>
    <property type="match status" value="1"/>
</dbReference>
<dbReference type="Gene3D" id="3.40.50.720">
    <property type="entry name" value="NAD(P)-binding Rossmann-like Domain"/>
    <property type="match status" value="1"/>
</dbReference>
<dbReference type="SUPFAM" id="SSF55347">
    <property type="entry name" value="Glyceraldehyde-3-phosphate dehydrogenase-like, C-terminal domain"/>
    <property type="match status" value="1"/>
</dbReference>
<dbReference type="InterPro" id="IPR036291">
    <property type="entry name" value="NAD(P)-bd_dom_sf"/>
</dbReference>
<evidence type="ECO:0000256" key="2">
    <source>
        <dbReference type="ARBA" id="ARBA00006825"/>
    </source>
</evidence>
<feature type="binding site" evidence="9">
    <location>
        <position position="197"/>
    </location>
    <ligand>
        <name>1-deoxy-D-xylulose 5-phosphate</name>
        <dbReference type="ChEBI" id="CHEBI:57792"/>
    </ligand>
</feature>
<keyword evidence="6 9" id="KW-0464">Manganese</keyword>
<name>A0A395M3K6_9BACT</name>
<feature type="binding site" evidence="9">
    <location>
        <position position="215"/>
    </location>
    <ligand>
        <name>1-deoxy-D-xylulose 5-phosphate</name>
        <dbReference type="ChEBI" id="CHEBI:57792"/>
    </ligand>
</feature>
<evidence type="ECO:0000259" key="10">
    <source>
        <dbReference type="Pfam" id="PF02670"/>
    </source>
</evidence>
<comment type="pathway">
    <text evidence="1 9">Isoprenoid biosynthesis; isopentenyl diphosphate biosynthesis via DXP pathway; isopentenyl diphosphate from 1-deoxy-D-xylulose 5-phosphate: step 1/6.</text>
</comment>
<dbReference type="GO" id="GO:0070402">
    <property type="term" value="F:NADPH binding"/>
    <property type="evidence" value="ECO:0007669"/>
    <property type="project" value="InterPro"/>
</dbReference>
<protein>
    <recommendedName>
        <fullName evidence="9">1-deoxy-D-xylulose 5-phosphate reductoisomerase</fullName>
        <shortName evidence="9">DXP reductoisomerase</shortName>
        <ecNumber evidence="9">1.1.1.267</ecNumber>
    </recommendedName>
    <alternativeName>
        <fullName evidence="9">1-deoxyxylulose-5-phosphate reductoisomerase</fullName>
    </alternativeName>
    <alternativeName>
        <fullName evidence="9">2-C-methyl-D-erythritol 4-phosphate synthase</fullName>
    </alternativeName>
</protein>
<feature type="binding site" evidence="9">
    <location>
        <position position="38"/>
    </location>
    <ligand>
        <name>NADPH</name>
        <dbReference type="ChEBI" id="CHEBI:57783"/>
    </ligand>
</feature>
<evidence type="ECO:0000259" key="11">
    <source>
        <dbReference type="Pfam" id="PF08436"/>
    </source>
</evidence>
<dbReference type="PANTHER" id="PTHR30525:SF0">
    <property type="entry name" value="1-DEOXY-D-XYLULOSE 5-PHOSPHATE REDUCTOISOMERASE, CHLOROPLASTIC"/>
    <property type="match status" value="1"/>
</dbReference>
<evidence type="ECO:0000256" key="8">
    <source>
        <dbReference type="ARBA" id="ARBA00048543"/>
    </source>
</evidence>
<dbReference type="InterPro" id="IPR013512">
    <property type="entry name" value="DXP_reductoisomerase_N"/>
</dbReference>
<dbReference type="GO" id="GO:0016853">
    <property type="term" value="F:isomerase activity"/>
    <property type="evidence" value="ECO:0007669"/>
    <property type="project" value="UniProtKB-KW"/>
</dbReference>
<dbReference type="EC" id="1.1.1.267" evidence="9"/>
<feature type="binding site" evidence="9">
    <location>
        <position position="12"/>
    </location>
    <ligand>
        <name>NADPH</name>
        <dbReference type="ChEBI" id="CHEBI:57783"/>
    </ligand>
</feature>
<dbReference type="NCBIfam" id="TIGR00243">
    <property type="entry name" value="Dxr"/>
    <property type="match status" value="1"/>
</dbReference>
<dbReference type="FunFam" id="3.40.50.720:FF:000045">
    <property type="entry name" value="1-deoxy-D-xylulose 5-phosphate reductoisomerase"/>
    <property type="match status" value="1"/>
</dbReference>
<feature type="binding site" evidence="9">
    <location>
        <position position="122"/>
    </location>
    <ligand>
        <name>NADPH</name>
        <dbReference type="ChEBI" id="CHEBI:57783"/>
    </ligand>
</feature>
<comment type="caution">
    <text evidence="9">Lacks conserved residue(s) required for the propagation of feature annotation.</text>
</comment>
<comment type="cofactor">
    <cofactor evidence="9">
        <name>Mg(2+)</name>
        <dbReference type="ChEBI" id="CHEBI:18420"/>
    </cofactor>
    <cofactor evidence="9">
        <name>Mn(2+)</name>
        <dbReference type="ChEBI" id="CHEBI:29035"/>
    </cofactor>
</comment>
<comment type="similarity">
    <text evidence="2 9">Belongs to the DXR family.</text>
</comment>
<dbReference type="Pfam" id="PF13288">
    <property type="entry name" value="DXPR_C"/>
    <property type="match status" value="1"/>
</dbReference>
<evidence type="ECO:0000256" key="1">
    <source>
        <dbReference type="ARBA" id="ARBA00005094"/>
    </source>
</evidence>
<dbReference type="SUPFAM" id="SSF69055">
    <property type="entry name" value="1-deoxy-D-xylulose-5-phosphate reductoisomerase, C-terminal domain"/>
    <property type="match status" value="1"/>
</dbReference>
<keyword evidence="9" id="KW-0460">Magnesium</keyword>
<feature type="binding site" evidence="9">
    <location>
        <position position="149"/>
    </location>
    <ligand>
        <name>1-deoxy-D-xylulose 5-phosphate</name>
        <dbReference type="ChEBI" id="CHEBI:57792"/>
    </ligand>
</feature>
<keyword evidence="3 9" id="KW-0479">Metal-binding</keyword>
<comment type="function">
    <text evidence="9">Catalyzes the NADPH-dependent rearrangement and reduction of 1-deoxy-D-xylulose-5-phosphate (DXP) to 2-C-methyl-D-erythritol 4-phosphate (MEP).</text>
</comment>
<dbReference type="Gene3D" id="1.10.1740.10">
    <property type="match status" value="1"/>
</dbReference>
<feature type="binding site" evidence="9">
    <location>
        <position position="203"/>
    </location>
    <ligand>
        <name>NADPH</name>
        <dbReference type="ChEBI" id="CHEBI:57783"/>
    </ligand>
</feature>
<dbReference type="AlphaFoldDB" id="A0A395M3K6"/>
<feature type="binding site" evidence="9">
    <location>
        <position position="219"/>
    </location>
    <ligand>
        <name>Mn(2+)</name>
        <dbReference type="ChEBI" id="CHEBI:29035"/>
    </ligand>
</feature>
<evidence type="ECO:0000313" key="13">
    <source>
        <dbReference type="EMBL" id="RFM24808.1"/>
    </source>
</evidence>
<dbReference type="InterPro" id="IPR003821">
    <property type="entry name" value="DXP_reductoisomerase"/>
</dbReference>